<reference evidence="2" key="1">
    <citation type="journal article" date="2020" name="Stud. Mycol.">
        <title>101 Dothideomycetes genomes: a test case for predicting lifestyles and emergence of pathogens.</title>
        <authorList>
            <person name="Haridas S."/>
            <person name="Albert R."/>
            <person name="Binder M."/>
            <person name="Bloem J."/>
            <person name="Labutti K."/>
            <person name="Salamov A."/>
            <person name="Andreopoulos B."/>
            <person name="Baker S."/>
            <person name="Barry K."/>
            <person name="Bills G."/>
            <person name="Bluhm B."/>
            <person name="Cannon C."/>
            <person name="Castanera R."/>
            <person name="Culley D."/>
            <person name="Daum C."/>
            <person name="Ezra D."/>
            <person name="Gonzalez J."/>
            <person name="Henrissat B."/>
            <person name="Kuo A."/>
            <person name="Liang C."/>
            <person name="Lipzen A."/>
            <person name="Lutzoni F."/>
            <person name="Magnuson J."/>
            <person name="Mondo S."/>
            <person name="Nolan M."/>
            <person name="Ohm R."/>
            <person name="Pangilinan J."/>
            <person name="Park H.-J."/>
            <person name="Ramirez L."/>
            <person name="Alfaro M."/>
            <person name="Sun H."/>
            <person name="Tritt A."/>
            <person name="Yoshinaga Y."/>
            <person name="Zwiers L.-H."/>
            <person name="Turgeon B."/>
            <person name="Goodwin S."/>
            <person name="Spatafora J."/>
            <person name="Crous P."/>
            <person name="Grigoriev I."/>
        </authorList>
    </citation>
    <scope>NUCLEOTIDE SEQUENCE</scope>
    <source>
        <strain evidence="2">CBS 107.79</strain>
    </source>
</reference>
<protein>
    <submittedName>
        <fullName evidence="2">Uncharacterized protein</fullName>
    </submittedName>
</protein>
<evidence type="ECO:0000313" key="2">
    <source>
        <dbReference type="EMBL" id="KAF1969198.1"/>
    </source>
</evidence>
<feature type="region of interest" description="Disordered" evidence="1">
    <location>
        <begin position="125"/>
        <end position="148"/>
    </location>
</feature>
<name>A0A6A5UWX2_9PLEO</name>
<keyword evidence="3" id="KW-1185">Reference proteome</keyword>
<dbReference type="AlphaFoldDB" id="A0A6A5UWX2"/>
<evidence type="ECO:0000256" key="1">
    <source>
        <dbReference type="SAM" id="MobiDB-lite"/>
    </source>
</evidence>
<organism evidence="2 3">
    <name type="scientific">Bimuria novae-zelandiae CBS 107.79</name>
    <dbReference type="NCBI Taxonomy" id="1447943"/>
    <lineage>
        <taxon>Eukaryota</taxon>
        <taxon>Fungi</taxon>
        <taxon>Dikarya</taxon>
        <taxon>Ascomycota</taxon>
        <taxon>Pezizomycotina</taxon>
        <taxon>Dothideomycetes</taxon>
        <taxon>Pleosporomycetidae</taxon>
        <taxon>Pleosporales</taxon>
        <taxon>Massarineae</taxon>
        <taxon>Didymosphaeriaceae</taxon>
        <taxon>Bimuria</taxon>
    </lineage>
</organism>
<dbReference type="Proteomes" id="UP000800036">
    <property type="component" value="Unassembled WGS sequence"/>
</dbReference>
<evidence type="ECO:0000313" key="3">
    <source>
        <dbReference type="Proteomes" id="UP000800036"/>
    </source>
</evidence>
<feature type="compositionally biased region" description="Low complexity" evidence="1">
    <location>
        <begin position="125"/>
        <end position="143"/>
    </location>
</feature>
<dbReference type="OrthoDB" id="5366687at2759"/>
<gene>
    <name evidence="2" type="ORF">BU23DRAFT_244606</name>
</gene>
<accession>A0A6A5UWX2</accession>
<sequence>MGLMSMDEDTVRTLFLTVECMNKSLGRADDSWRDHLEAIRNITSILEFNDTISDQDRRQWQLPLMTVFQRVAYADADSGGVPDIANWCLKQAVTLLQVYPEDVELLTLIGRNWLSRAQRSLSRIHLSEQSSSSSGESSQVHLSSSEENRQVIRGNAEAESIVCSADYVEARGILLPAVEYLQCAVNTARSQGNITGDLLTTAAEACMSLGNVSSPKTNCQYFQQALSYLQDANELTNYNLPLHLQSYLEDYGSLME</sequence>
<dbReference type="EMBL" id="ML976712">
    <property type="protein sequence ID" value="KAF1969198.1"/>
    <property type="molecule type" value="Genomic_DNA"/>
</dbReference>
<proteinExistence type="predicted"/>